<sequence>MAHKRDFSSSIEVYRVIFVLLIRENNDLVWAHVDVLDQCNIRNPIAAMFSSVSTKFHTSVHVREMVLAAGSW</sequence>
<dbReference type="EMBL" id="CH476634">
    <property type="protein sequence ID" value="EDN93831.1"/>
    <property type="molecule type" value="Genomic_DNA"/>
</dbReference>
<dbReference type="GeneID" id="5485127"/>
<evidence type="ECO:0000313" key="2">
    <source>
        <dbReference type="Proteomes" id="UP000001312"/>
    </source>
</evidence>
<protein>
    <submittedName>
        <fullName evidence="1">Uncharacterized protein</fullName>
    </submittedName>
</protein>
<evidence type="ECO:0000313" key="1">
    <source>
        <dbReference type="EMBL" id="EDN93831.1"/>
    </source>
</evidence>
<name>A7EWI9_SCLS1</name>
<proteinExistence type="predicted"/>
<dbReference type="AlphaFoldDB" id="A7EWI9"/>
<dbReference type="RefSeq" id="XP_001589065.1">
    <property type="nucleotide sequence ID" value="XM_001589015.1"/>
</dbReference>
<accession>A7EWI9</accession>
<gene>
    <name evidence="1" type="ORF">SS1G_09698</name>
</gene>
<keyword evidence="2" id="KW-1185">Reference proteome</keyword>
<dbReference type="InParanoid" id="A7EWI9"/>
<organism evidence="1 2">
    <name type="scientific">Sclerotinia sclerotiorum (strain ATCC 18683 / 1980 / Ss-1)</name>
    <name type="common">White mold</name>
    <name type="synonym">Whetzelinia sclerotiorum</name>
    <dbReference type="NCBI Taxonomy" id="665079"/>
    <lineage>
        <taxon>Eukaryota</taxon>
        <taxon>Fungi</taxon>
        <taxon>Dikarya</taxon>
        <taxon>Ascomycota</taxon>
        <taxon>Pezizomycotina</taxon>
        <taxon>Leotiomycetes</taxon>
        <taxon>Helotiales</taxon>
        <taxon>Sclerotiniaceae</taxon>
        <taxon>Sclerotinia</taxon>
    </lineage>
</organism>
<reference evidence="2" key="1">
    <citation type="journal article" date="2011" name="PLoS Genet.">
        <title>Genomic analysis of the necrotrophic fungal pathogens Sclerotinia sclerotiorum and Botrytis cinerea.</title>
        <authorList>
            <person name="Amselem J."/>
            <person name="Cuomo C.A."/>
            <person name="van Kan J.A."/>
            <person name="Viaud M."/>
            <person name="Benito E.P."/>
            <person name="Couloux A."/>
            <person name="Coutinho P.M."/>
            <person name="de Vries R.P."/>
            <person name="Dyer P.S."/>
            <person name="Fillinger S."/>
            <person name="Fournier E."/>
            <person name="Gout L."/>
            <person name="Hahn M."/>
            <person name="Kohn L."/>
            <person name="Lapalu N."/>
            <person name="Plummer K.M."/>
            <person name="Pradier J.M."/>
            <person name="Quevillon E."/>
            <person name="Sharon A."/>
            <person name="Simon A."/>
            <person name="ten Have A."/>
            <person name="Tudzynski B."/>
            <person name="Tudzynski P."/>
            <person name="Wincker P."/>
            <person name="Andrew M."/>
            <person name="Anthouard V."/>
            <person name="Beever R.E."/>
            <person name="Beffa R."/>
            <person name="Benoit I."/>
            <person name="Bouzid O."/>
            <person name="Brault B."/>
            <person name="Chen Z."/>
            <person name="Choquer M."/>
            <person name="Collemare J."/>
            <person name="Cotton P."/>
            <person name="Danchin E.G."/>
            <person name="Da Silva C."/>
            <person name="Gautier A."/>
            <person name="Giraud C."/>
            <person name="Giraud T."/>
            <person name="Gonzalez C."/>
            <person name="Grossetete S."/>
            <person name="Guldener U."/>
            <person name="Henrissat B."/>
            <person name="Howlett B.J."/>
            <person name="Kodira C."/>
            <person name="Kretschmer M."/>
            <person name="Lappartient A."/>
            <person name="Leroch M."/>
            <person name="Levis C."/>
            <person name="Mauceli E."/>
            <person name="Neuveglise C."/>
            <person name="Oeser B."/>
            <person name="Pearson M."/>
            <person name="Poulain J."/>
            <person name="Poussereau N."/>
            <person name="Quesneville H."/>
            <person name="Rascle C."/>
            <person name="Schumacher J."/>
            <person name="Segurens B."/>
            <person name="Sexton A."/>
            <person name="Silva E."/>
            <person name="Sirven C."/>
            <person name="Soanes D.M."/>
            <person name="Talbot N.J."/>
            <person name="Templeton M."/>
            <person name="Yandava C."/>
            <person name="Yarden O."/>
            <person name="Zeng Q."/>
            <person name="Rollins J.A."/>
            <person name="Lebrun M.H."/>
            <person name="Dickman M."/>
        </authorList>
    </citation>
    <scope>NUCLEOTIDE SEQUENCE [LARGE SCALE GENOMIC DNA]</scope>
    <source>
        <strain evidence="2">ATCC 18683 / 1980 / Ss-1</strain>
    </source>
</reference>
<dbReference type="Proteomes" id="UP000001312">
    <property type="component" value="Unassembled WGS sequence"/>
</dbReference>
<dbReference type="KEGG" id="ssl:SS1G_09698"/>